<dbReference type="EC" id="5.4.99.25" evidence="5"/>
<feature type="domain" description="tRNA pseudouridylate synthase B C-terminal" evidence="7">
    <location>
        <begin position="202"/>
        <end position="242"/>
    </location>
</feature>
<comment type="similarity">
    <text evidence="2 5">Belongs to the pseudouridine synthase TruB family. Type 1 subfamily.</text>
</comment>
<comment type="function">
    <text evidence="5">Responsible for synthesis of pseudouridine from uracil-55 in the psi GC loop of transfer RNAs.</text>
</comment>
<protein>
    <recommendedName>
        <fullName evidence="5">tRNA pseudouridine synthase B</fullName>
        <ecNumber evidence="5">5.4.99.25</ecNumber>
    </recommendedName>
    <alternativeName>
        <fullName evidence="5">tRNA pseudouridine(55) synthase</fullName>
        <shortName evidence="5">Psi55 synthase</shortName>
    </alternativeName>
    <alternativeName>
        <fullName evidence="5">tRNA pseudouridylate synthase</fullName>
    </alternativeName>
    <alternativeName>
        <fullName evidence="5">tRNA-uridine isomerase</fullName>
    </alternativeName>
</protein>
<dbReference type="Gene3D" id="3.30.2350.10">
    <property type="entry name" value="Pseudouridine synthase"/>
    <property type="match status" value="1"/>
</dbReference>
<dbReference type="GO" id="GO:1990481">
    <property type="term" value="P:mRNA pseudouridine synthesis"/>
    <property type="evidence" value="ECO:0007669"/>
    <property type="project" value="TreeGrafter"/>
</dbReference>
<dbReference type="CDD" id="cd02573">
    <property type="entry name" value="PseudoU_synth_EcTruB"/>
    <property type="match status" value="1"/>
</dbReference>
<dbReference type="Pfam" id="PF16198">
    <property type="entry name" value="TruB_C_2"/>
    <property type="match status" value="1"/>
</dbReference>
<evidence type="ECO:0000256" key="2">
    <source>
        <dbReference type="ARBA" id="ARBA00005642"/>
    </source>
</evidence>
<comment type="caution">
    <text evidence="8">The sequence shown here is derived from an EMBL/GenBank/DDBJ whole genome shotgun (WGS) entry which is preliminary data.</text>
</comment>
<proteinExistence type="inferred from homology"/>
<dbReference type="NCBIfam" id="TIGR00431">
    <property type="entry name" value="TruB"/>
    <property type="match status" value="1"/>
</dbReference>
<dbReference type="GO" id="GO:0003723">
    <property type="term" value="F:RNA binding"/>
    <property type="evidence" value="ECO:0007669"/>
    <property type="project" value="InterPro"/>
</dbReference>
<sequence length="251" mass="28028">MAKKAIPLSDLPIVNQNTDSDSFQADQFSTGAVVLMDKPMEWSSFQLVKYVRYRIPPKKVGHAGTLDPLATGLLVLCTGKATKSIEQIQNLPKEYIATVRFGASTPSYDSALEPDETAEWDHITKEMIEQKLDNNFSGEILQKPPIYSAISIKGERLYKKARRGETVEIAARPVQIYETELLSVNLPDIKLRIRCGKGTYIRSLAHDLGLALDSRAYMSGLRRTKIGHFDVEDAMTTDQFDTFINSVSPKS</sequence>
<evidence type="ECO:0000256" key="3">
    <source>
        <dbReference type="ARBA" id="ARBA00022694"/>
    </source>
</evidence>
<evidence type="ECO:0000256" key="4">
    <source>
        <dbReference type="ARBA" id="ARBA00023235"/>
    </source>
</evidence>
<feature type="active site" description="Nucleophile" evidence="5">
    <location>
        <position position="67"/>
    </location>
</feature>
<dbReference type="PANTHER" id="PTHR13767:SF2">
    <property type="entry name" value="PSEUDOURIDYLATE SYNTHASE TRUB1"/>
    <property type="match status" value="1"/>
</dbReference>
<evidence type="ECO:0000313" key="8">
    <source>
        <dbReference type="EMBL" id="PKD44400.1"/>
    </source>
</evidence>
<gene>
    <name evidence="5 8" type="primary">truB</name>
    <name evidence="8" type="ORF">CWD77_02735</name>
</gene>
<dbReference type="AlphaFoldDB" id="A0A2N0VJP3"/>
<name>A0A2N0VJP3_9BACT</name>
<keyword evidence="9" id="KW-1185">Reference proteome</keyword>
<dbReference type="InterPro" id="IPR002501">
    <property type="entry name" value="PsdUridine_synth_N"/>
</dbReference>
<dbReference type="InterPro" id="IPR020103">
    <property type="entry name" value="PsdUridine_synth_cat_dom_sf"/>
</dbReference>
<dbReference type="InterPro" id="IPR032819">
    <property type="entry name" value="TruB_C"/>
</dbReference>
<dbReference type="Pfam" id="PF01509">
    <property type="entry name" value="TruB_N"/>
    <property type="match status" value="1"/>
</dbReference>
<dbReference type="EMBL" id="PISP01000001">
    <property type="protein sequence ID" value="PKD44400.1"/>
    <property type="molecule type" value="Genomic_DNA"/>
</dbReference>
<evidence type="ECO:0000313" key="9">
    <source>
        <dbReference type="Proteomes" id="UP000233398"/>
    </source>
</evidence>
<accession>A0A2N0VJP3</accession>
<dbReference type="RefSeq" id="WP_101071692.1">
    <property type="nucleotide sequence ID" value="NZ_PISP01000001.1"/>
</dbReference>
<feature type="domain" description="Pseudouridine synthase II N-terminal" evidence="6">
    <location>
        <begin position="57"/>
        <end position="201"/>
    </location>
</feature>
<comment type="catalytic activity">
    <reaction evidence="1 5">
        <text>uridine(55) in tRNA = pseudouridine(55) in tRNA</text>
        <dbReference type="Rhea" id="RHEA:42532"/>
        <dbReference type="Rhea" id="RHEA-COMP:10101"/>
        <dbReference type="Rhea" id="RHEA-COMP:10102"/>
        <dbReference type="ChEBI" id="CHEBI:65314"/>
        <dbReference type="ChEBI" id="CHEBI:65315"/>
        <dbReference type="EC" id="5.4.99.25"/>
    </reaction>
</comment>
<reference evidence="8 9" key="1">
    <citation type="submission" date="2017-11" db="EMBL/GenBank/DDBJ databases">
        <title>Rhodohalobacter 15182 sp. nov., isolated from a salt lake.</title>
        <authorList>
            <person name="Han S."/>
        </authorList>
    </citation>
    <scope>NUCLEOTIDE SEQUENCE [LARGE SCALE GENOMIC DNA]</scope>
    <source>
        <strain evidence="8 9">15182</strain>
    </source>
</reference>
<dbReference type="GO" id="GO:0031119">
    <property type="term" value="P:tRNA pseudouridine synthesis"/>
    <property type="evidence" value="ECO:0007669"/>
    <property type="project" value="UniProtKB-UniRule"/>
</dbReference>
<keyword evidence="3 5" id="KW-0819">tRNA processing</keyword>
<evidence type="ECO:0000259" key="7">
    <source>
        <dbReference type="Pfam" id="PF16198"/>
    </source>
</evidence>
<organism evidence="8 9">
    <name type="scientific">Rhodohalobacter barkolensis</name>
    <dbReference type="NCBI Taxonomy" id="2053187"/>
    <lineage>
        <taxon>Bacteria</taxon>
        <taxon>Pseudomonadati</taxon>
        <taxon>Balneolota</taxon>
        <taxon>Balneolia</taxon>
        <taxon>Balneolales</taxon>
        <taxon>Balneolaceae</taxon>
        <taxon>Rhodohalobacter</taxon>
    </lineage>
</organism>
<dbReference type="SUPFAM" id="SSF55120">
    <property type="entry name" value="Pseudouridine synthase"/>
    <property type="match status" value="1"/>
</dbReference>
<evidence type="ECO:0000256" key="1">
    <source>
        <dbReference type="ARBA" id="ARBA00000385"/>
    </source>
</evidence>
<keyword evidence="4 5" id="KW-0413">Isomerase</keyword>
<dbReference type="Proteomes" id="UP000233398">
    <property type="component" value="Unassembled WGS sequence"/>
</dbReference>
<dbReference type="OrthoDB" id="9802309at2"/>
<evidence type="ECO:0000259" key="6">
    <source>
        <dbReference type="Pfam" id="PF01509"/>
    </source>
</evidence>
<evidence type="ECO:0000256" key="5">
    <source>
        <dbReference type="HAMAP-Rule" id="MF_01080"/>
    </source>
</evidence>
<dbReference type="HAMAP" id="MF_01080">
    <property type="entry name" value="TruB_bact"/>
    <property type="match status" value="1"/>
</dbReference>
<dbReference type="GO" id="GO:0160148">
    <property type="term" value="F:tRNA pseudouridine(55) synthase activity"/>
    <property type="evidence" value="ECO:0007669"/>
    <property type="project" value="UniProtKB-EC"/>
</dbReference>
<dbReference type="PANTHER" id="PTHR13767">
    <property type="entry name" value="TRNA-PSEUDOURIDINE SYNTHASE"/>
    <property type="match status" value="1"/>
</dbReference>
<dbReference type="InterPro" id="IPR014780">
    <property type="entry name" value="tRNA_psdUridine_synth_TruB"/>
</dbReference>